<dbReference type="EMBL" id="JAMQYH010000002">
    <property type="protein sequence ID" value="KAJ1698857.1"/>
    <property type="molecule type" value="Genomic_DNA"/>
</dbReference>
<sequence>MYVSENEMIEFLIASIMNPYYQLRKKKHTHTKKEIAMRRQTLSIFLFLCVFTALPLCLGRIKGVTSSSKKALHVKGSGDVKTTKMTALQMHASFFDRNKDGIITMKETYQGMRALGYSYPISVAGAIFINGALSRKTRPPGTPATMTLPIYINNIKKGKHGSDTEAYDSKGRFVPKKFEKILKKYAKTNPNALTKAELDNMLQGNKDAGDTKGQIAAQAEWNLLYSIAKDKDGLLQKDTVRGVYDGSLFFKLEQKRLSSTNKKT</sequence>
<reference evidence="3" key="1">
    <citation type="journal article" date="2022" name="Cell">
        <title>Repeat-based holocentromeres influence genome architecture and karyotype evolution.</title>
        <authorList>
            <person name="Hofstatter P.G."/>
            <person name="Thangavel G."/>
            <person name="Lux T."/>
            <person name="Neumann P."/>
            <person name="Vondrak T."/>
            <person name="Novak P."/>
            <person name="Zhang M."/>
            <person name="Costa L."/>
            <person name="Castellani M."/>
            <person name="Scott A."/>
            <person name="Toegelov H."/>
            <person name="Fuchs J."/>
            <person name="Mata-Sucre Y."/>
            <person name="Dias Y."/>
            <person name="Vanzela A.L.L."/>
            <person name="Huettel B."/>
            <person name="Almeida C.C.S."/>
            <person name="Simkova H."/>
            <person name="Souza G."/>
            <person name="Pedrosa-Harand A."/>
            <person name="Macas J."/>
            <person name="Mayer K.F.X."/>
            <person name="Houben A."/>
            <person name="Marques A."/>
        </authorList>
    </citation>
    <scope>NUCLEOTIDE SEQUENCE</scope>
    <source>
        <strain evidence="3">RhyBre1mFocal</strain>
    </source>
</reference>
<dbReference type="PANTHER" id="PTHR31495">
    <property type="entry name" value="PEROXYGENASE 3-RELATED"/>
    <property type="match status" value="1"/>
</dbReference>
<evidence type="ECO:0000313" key="3">
    <source>
        <dbReference type="EMBL" id="KAJ1698857.1"/>
    </source>
</evidence>
<dbReference type="PANTHER" id="PTHR31495:SF34">
    <property type="entry name" value="OS03G0222600 PROTEIN"/>
    <property type="match status" value="1"/>
</dbReference>
<dbReference type="Pfam" id="PF05042">
    <property type="entry name" value="Caleosin"/>
    <property type="match status" value="1"/>
</dbReference>
<protein>
    <recommendedName>
        <fullName evidence="2">EF-hand domain-containing protein</fullName>
    </recommendedName>
</protein>
<evidence type="ECO:0000256" key="1">
    <source>
        <dbReference type="ARBA" id="ARBA00006765"/>
    </source>
</evidence>
<gene>
    <name evidence="3" type="ORF">LUZ63_007369</name>
</gene>
<dbReference type="InterPro" id="IPR007736">
    <property type="entry name" value="Caleosin-related"/>
</dbReference>
<dbReference type="AlphaFoldDB" id="A0A9Q0CSC9"/>
<comment type="similarity">
    <text evidence="1">Belongs to the caleosin family.</text>
</comment>
<dbReference type="GO" id="GO:0004497">
    <property type="term" value="F:monooxygenase activity"/>
    <property type="evidence" value="ECO:0007669"/>
    <property type="project" value="TreeGrafter"/>
</dbReference>
<accession>A0A9Q0CSC9</accession>
<dbReference type="Proteomes" id="UP001151287">
    <property type="component" value="Unassembled WGS sequence"/>
</dbReference>
<feature type="domain" description="EF-hand" evidence="2">
    <location>
        <begin position="95"/>
        <end position="118"/>
    </location>
</feature>
<dbReference type="SUPFAM" id="SSF47473">
    <property type="entry name" value="EF-hand"/>
    <property type="match status" value="1"/>
</dbReference>
<comment type="caution">
    <text evidence="3">The sequence shown here is derived from an EMBL/GenBank/DDBJ whole genome shotgun (WGS) entry which is preliminary data.</text>
</comment>
<proteinExistence type="inferred from homology"/>
<dbReference type="InterPro" id="IPR002048">
    <property type="entry name" value="EF_hand_dom"/>
</dbReference>
<dbReference type="OrthoDB" id="640742at2759"/>
<dbReference type="InterPro" id="IPR011992">
    <property type="entry name" value="EF-hand-dom_pair"/>
</dbReference>
<dbReference type="GO" id="GO:0005509">
    <property type="term" value="F:calcium ion binding"/>
    <property type="evidence" value="ECO:0007669"/>
    <property type="project" value="InterPro"/>
</dbReference>
<evidence type="ECO:0000259" key="2">
    <source>
        <dbReference type="PROSITE" id="PS50222"/>
    </source>
</evidence>
<name>A0A9Q0CSC9_9POAL</name>
<keyword evidence="4" id="KW-1185">Reference proteome</keyword>
<dbReference type="PROSITE" id="PS50222">
    <property type="entry name" value="EF_HAND_2"/>
    <property type="match status" value="1"/>
</dbReference>
<evidence type="ECO:0000313" key="4">
    <source>
        <dbReference type="Proteomes" id="UP001151287"/>
    </source>
</evidence>
<organism evidence="3 4">
    <name type="scientific">Rhynchospora breviuscula</name>
    <dbReference type="NCBI Taxonomy" id="2022672"/>
    <lineage>
        <taxon>Eukaryota</taxon>
        <taxon>Viridiplantae</taxon>
        <taxon>Streptophyta</taxon>
        <taxon>Embryophyta</taxon>
        <taxon>Tracheophyta</taxon>
        <taxon>Spermatophyta</taxon>
        <taxon>Magnoliopsida</taxon>
        <taxon>Liliopsida</taxon>
        <taxon>Poales</taxon>
        <taxon>Cyperaceae</taxon>
        <taxon>Cyperoideae</taxon>
        <taxon>Rhynchosporeae</taxon>
        <taxon>Rhynchospora</taxon>
    </lineage>
</organism>